<dbReference type="PANTHER" id="PTHR22642:SF20">
    <property type="entry name" value="AMIDOHYDROLASE 3 DOMAIN-CONTAINING PROTEIN"/>
    <property type="match status" value="1"/>
</dbReference>
<dbReference type="Gene3D" id="3.20.20.140">
    <property type="entry name" value="Metal-dependent hydrolases"/>
    <property type="match status" value="1"/>
</dbReference>
<dbReference type="Gene3D" id="3.10.310.70">
    <property type="match status" value="1"/>
</dbReference>
<evidence type="ECO:0000313" key="3">
    <source>
        <dbReference type="Proteomes" id="UP000193467"/>
    </source>
</evidence>
<name>A0A1Y2FDA0_9BASI</name>
<evidence type="ECO:0000259" key="1">
    <source>
        <dbReference type="Pfam" id="PF07969"/>
    </source>
</evidence>
<reference evidence="2 3" key="1">
    <citation type="submission" date="2016-07" db="EMBL/GenBank/DDBJ databases">
        <title>Pervasive Adenine N6-methylation of Active Genes in Fungi.</title>
        <authorList>
            <consortium name="DOE Joint Genome Institute"/>
            <person name="Mondo S.J."/>
            <person name="Dannebaum R.O."/>
            <person name="Kuo R.C."/>
            <person name="Labutti K."/>
            <person name="Haridas S."/>
            <person name="Kuo A."/>
            <person name="Salamov A."/>
            <person name="Ahrendt S.R."/>
            <person name="Lipzen A."/>
            <person name="Sullivan W."/>
            <person name="Andreopoulos W.B."/>
            <person name="Clum A."/>
            <person name="Lindquist E."/>
            <person name="Daum C."/>
            <person name="Ramamoorthy G.K."/>
            <person name="Gryganskyi A."/>
            <person name="Culley D."/>
            <person name="Magnuson J.K."/>
            <person name="James T.Y."/>
            <person name="O'Malley M.A."/>
            <person name="Stajich J.E."/>
            <person name="Spatafora J.W."/>
            <person name="Visel A."/>
            <person name="Grigoriev I.V."/>
        </authorList>
    </citation>
    <scope>NUCLEOTIDE SEQUENCE [LARGE SCALE GENOMIC DNA]</scope>
    <source>
        <strain evidence="2 3">62-1032</strain>
    </source>
</reference>
<dbReference type="SUPFAM" id="SSF51556">
    <property type="entry name" value="Metallo-dependent hydrolases"/>
    <property type="match status" value="1"/>
</dbReference>
<proteinExistence type="predicted"/>
<dbReference type="Proteomes" id="UP000193467">
    <property type="component" value="Unassembled WGS sequence"/>
</dbReference>
<dbReference type="AlphaFoldDB" id="A0A1Y2FDA0"/>
<dbReference type="EMBL" id="MCGR01000023">
    <property type="protein sequence ID" value="ORY81286.1"/>
    <property type="molecule type" value="Genomic_DNA"/>
</dbReference>
<comment type="caution">
    <text evidence="2">The sequence shown here is derived from an EMBL/GenBank/DDBJ whole genome shotgun (WGS) entry which is preliminary data.</text>
</comment>
<dbReference type="InterPro" id="IPR033932">
    <property type="entry name" value="YtcJ-like"/>
</dbReference>
<dbReference type="Gene3D" id="2.30.40.10">
    <property type="entry name" value="Urease, subunit C, domain 1"/>
    <property type="match status" value="1"/>
</dbReference>
<keyword evidence="3" id="KW-1185">Reference proteome</keyword>
<feature type="domain" description="Amidohydrolase 3" evidence="1">
    <location>
        <begin position="56"/>
        <end position="560"/>
    </location>
</feature>
<gene>
    <name evidence="2" type="ORF">BCR35DRAFT_352413</name>
</gene>
<dbReference type="STRING" id="106004.A0A1Y2FDA0"/>
<dbReference type="InterPro" id="IPR013108">
    <property type="entry name" value="Amidohydro_3"/>
</dbReference>
<protein>
    <submittedName>
        <fullName evidence="2">Amidohydrolase 3</fullName>
    </submittedName>
</protein>
<dbReference type="Pfam" id="PF07969">
    <property type="entry name" value="Amidohydro_3"/>
    <property type="match status" value="1"/>
</dbReference>
<dbReference type="GO" id="GO:0016810">
    <property type="term" value="F:hydrolase activity, acting on carbon-nitrogen (but not peptide) bonds"/>
    <property type="evidence" value="ECO:0007669"/>
    <property type="project" value="InterPro"/>
</dbReference>
<dbReference type="InParanoid" id="A0A1Y2FDA0"/>
<dbReference type="CDD" id="cd01300">
    <property type="entry name" value="YtcJ_like"/>
    <property type="match status" value="1"/>
</dbReference>
<sequence>MATLITGAKIFTADPAHDELYSTLLVDQTGRVRFVGEESEAQAALASLSPTDITRIDMGGKVIIPGLIDAHSHLSMMGGALLKPDLVRCKSLAEIKETLLAHHGQDPSRPRLLGRAWLFNSLVDDAGVLQRPHKRILDELLPDLPIYLDAVDLHSIWVSSAALEEMGITKETPDPKGGRWEKDEQGELTGLVMETPVVETVWPFLAQQLSEKERDQAFDTMFAAYLATGVTGAIDMAMEGPDLEALERAFARYGGSLPLRVAAHWIVSPTGTEQDRLSHVTAAIKHRERLASRAPFLRIAGIKVIVDGVIDSCTAFMKEPYSDGSRADPIWTLEELLPVVLAADKAGLQIALHAIGDGACTVALDALERAFKINGTRHDRRHRLEHMEAISEDDIKRLASLQITASLQPVHADPLIAPNWHAMLGDDRCTRAFPWKEFRDHNVAIALGTDAPTAPYEAMPNLYVATTRRSALEPDMPWPPSLPQLAKFDSFCFSLKGALLGATRGAAHSCHSDHEVGSLAPGMSADFAVLSIDPFAEGVEVLARAQEAVVETWVAGKKVYSRA</sequence>
<dbReference type="PANTHER" id="PTHR22642">
    <property type="entry name" value="IMIDAZOLONEPROPIONASE"/>
    <property type="match status" value="1"/>
</dbReference>
<organism evidence="2 3">
    <name type="scientific">Leucosporidium creatinivorum</name>
    <dbReference type="NCBI Taxonomy" id="106004"/>
    <lineage>
        <taxon>Eukaryota</taxon>
        <taxon>Fungi</taxon>
        <taxon>Dikarya</taxon>
        <taxon>Basidiomycota</taxon>
        <taxon>Pucciniomycotina</taxon>
        <taxon>Microbotryomycetes</taxon>
        <taxon>Leucosporidiales</taxon>
        <taxon>Leucosporidium</taxon>
    </lineage>
</organism>
<dbReference type="InterPro" id="IPR032466">
    <property type="entry name" value="Metal_Hydrolase"/>
</dbReference>
<evidence type="ECO:0000313" key="2">
    <source>
        <dbReference type="EMBL" id="ORY81286.1"/>
    </source>
</evidence>
<dbReference type="InterPro" id="IPR011059">
    <property type="entry name" value="Metal-dep_hydrolase_composite"/>
</dbReference>
<dbReference type="OrthoDB" id="3501663at2759"/>
<accession>A0A1Y2FDA0</accession>
<keyword evidence="2" id="KW-0378">Hydrolase</keyword>
<dbReference type="SUPFAM" id="SSF51338">
    <property type="entry name" value="Composite domain of metallo-dependent hydrolases"/>
    <property type="match status" value="1"/>
</dbReference>